<keyword evidence="5" id="KW-1185">Reference proteome</keyword>
<evidence type="ECO:0000259" key="3">
    <source>
        <dbReference type="PROSITE" id="PS50943"/>
    </source>
</evidence>
<dbReference type="SUPFAM" id="SSF48452">
    <property type="entry name" value="TPR-like"/>
    <property type="match status" value="1"/>
</dbReference>
<dbReference type="SMART" id="SM00028">
    <property type="entry name" value="TPR"/>
    <property type="match status" value="5"/>
</dbReference>
<dbReference type="InterPro" id="IPR027417">
    <property type="entry name" value="P-loop_NTPase"/>
</dbReference>
<dbReference type="Pfam" id="PF13560">
    <property type="entry name" value="HTH_31"/>
    <property type="match status" value="1"/>
</dbReference>
<protein>
    <recommendedName>
        <fullName evidence="3">HTH cro/C1-type domain-containing protein</fullName>
    </recommendedName>
</protein>
<dbReference type="CDD" id="cd00093">
    <property type="entry name" value="HTH_XRE"/>
    <property type="match status" value="1"/>
</dbReference>
<dbReference type="PANTHER" id="PTHR47691">
    <property type="entry name" value="REGULATOR-RELATED"/>
    <property type="match status" value="1"/>
</dbReference>
<dbReference type="PROSITE" id="PS50943">
    <property type="entry name" value="HTH_CROC1"/>
    <property type="match status" value="1"/>
</dbReference>
<accession>A0ABQ4EXV0</accession>
<dbReference type="EMBL" id="BONX01000045">
    <property type="protein sequence ID" value="GIG99480.1"/>
    <property type="molecule type" value="Genomic_DNA"/>
</dbReference>
<organism evidence="4 5">
    <name type="scientific">Plantactinospora mayteni</name>
    <dbReference type="NCBI Taxonomy" id="566021"/>
    <lineage>
        <taxon>Bacteria</taxon>
        <taxon>Bacillati</taxon>
        <taxon>Actinomycetota</taxon>
        <taxon>Actinomycetes</taxon>
        <taxon>Micromonosporales</taxon>
        <taxon>Micromonosporaceae</taxon>
        <taxon>Plantactinospora</taxon>
    </lineage>
</organism>
<evidence type="ECO:0000256" key="2">
    <source>
        <dbReference type="SAM" id="MobiDB-lite"/>
    </source>
</evidence>
<dbReference type="SUPFAM" id="SSF52540">
    <property type="entry name" value="P-loop containing nucleoside triphosphate hydrolases"/>
    <property type="match status" value="1"/>
</dbReference>
<gene>
    <name evidence="4" type="ORF">Pma05_60530</name>
</gene>
<feature type="region of interest" description="Disordered" evidence="2">
    <location>
        <begin position="90"/>
        <end position="125"/>
    </location>
</feature>
<dbReference type="Gene3D" id="1.10.260.40">
    <property type="entry name" value="lambda repressor-like DNA-binding domains"/>
    <property type="match status" value="1"/>
</dbReference>
<feature type="compositionally biased region" description="Gly residues" evidence="2">
    <location>
        <begin position="99"/>
        <end position="109"/>
    </location>
</feature>
<dbReference type="PRINTS" id="PR00364">
    <property type="entry name" value="DISEASERSIST"/>
</dbReference>
<dbReference type="RefSeq" id="WP_203860854.1">
    <property type="nucleotide sequence ID" value="NZ_BAAAZQ010000014.1"/>
</dbReference>
<dbReference type="SUPFAM" id="SSF47413">
    <property type="entry name" value="lambda repressor-like DNA-binding domains"/>
    <property type="match status" value="1"/>
</dbReference>
<feature type="compositionally biased region" description="Low complexity" evidence="2">
    <location>
        <begin position="817"/>
        <end position="831"/>
    </location>
</feature>
<feature type="region of interest" description="Disordered" evidence="2">
    <location>
        <begin position="798"/>
        <end position="839"/>
    </location>
</feature>
<feature type="compositionally biased region" description="Pro residues" evidence="2">
    <location>
        <begin position="805"/>
        <end position="816"/>
    </location>
</feature>
<dbReference type="PROSITE" id="PS50005">
    <property type="entry name" value="TPR"/>
    <property type="match status" value="1"/>
</dbReference>
<dbReference type="InterPro" id="IPR010982">
    <property type="entry name" value="Lambda_DNA-bd_dom_sf"/>
</dbReference>
<keyword evidence="1" id="KW-0802">TPR repeat</keyword>
<sequence>MRTGMPDDTDPTTTTASLGALMRAWRERALLTQEELAERAGLNARTIRRLEGDELRRPRSTSLRLLAEALALNPAEQALLIGSARGAGAGAGRVATGPAGTGQAEGGGPAPTADDTRGGRPGTAAPTIAALPVAVPRQLPADLAAFTGRTAECARLDAVLAGAGEHPTAVPVILIAGTAGVGKTILAVHWAHHVRDRFPDGQLYVNLRGFEPSGSALSPAEAVRGFLDAFDVPPHRVPSTVDAQVGLYRSLLADRRVLVVLDNARDAEQVRPLLPGSPGSLVVVTSRNQLTSLVAAAGSHPMLLGMLSEPEARQLLARRLGPDRAAAEPAAIDEIVARCAGLPLALSIVAARAATNPGFPLETLAAELRDTLGGLDTFDAGDPVTDVRAVFSWSYRTLGAAAARLFRLLGTHPGPEIGVSAAASLAGLPVPRVRPLLAELTRAHLLAEHVPGRYTFHDLLRAYAAELNGLVDPEPERQEARYRMLDHYLHSADIAALLLRPGLQPVGLAPPRPGTVVDEFADSSAATVWLGTEYPVLLAAIGLAAGSGFDTHAWQLARTLDDFLDRRGRWGDVAAAQRTALAAATRSASPTGQAYAHRGLSRAYFGLGRYDDSHLHLRLALSRYVETGDRIGQAETTRNVCRVLERQGQYRPALDYALRALELYPPDGPPTARARLHNDVGWLHALLGDYQQTLVHCRRALAVHQQAGDPDGEPNTWDSLGYAHHHLGNHDEAITCYQRALRLFAESADRVNEAETLVRLGDTQRVVGEVDAARSCWVRALEILAEFGHPGAASVRDKLARLSPDPVPSPLSPDPVPSSLNPESAPSSLSPEPVPSTAS</sequence>
<dbReference type="InterPro" id="IPR001387">
    <property type="entry name" value="Cro/C1-type_HTH"/>
</dbReference>
<dbReference type="InterPro" id="IPR011990">
    <property type="entry name" value="TPR-like_helical_dom_sf"/>
</dbReference>
<dbReference type="SMART" id="SM00530">
    <property type="entry name" value="HTH_XRE"/>
    <property type="match status" value="1"/>
</dbReference>
<feature type="repeat" description="TPR" evidence="1">
    <location>
        <begin position="714"/>
        <end position="747"/>
    </location>
</feature>
<dbReference type="Gene3D" id="3.40.50.300">
    <property type="entry name" value="P-loop containing nucleotide triphosphate hydrolases"/>
    <property type="match status" value="1"/>
</dbReference>
<proteinExistence type="predicted"/>
<dbReference type="PANTHER" id="PTHR47691:SF3">
    <property type="entry name" value="HTH-TYPE TRANSCRIPTIONAL REGULATOR RV0890C-RELATED"/>
    <property type="match status" value="1"/>
</dbReference>
<dbReference type="Gene3D" id="1.25.40.10">
    <property type="entry name" value="Tetratricopeptide repeat domain"/>
    <property type="match status" value="1"/>
</dbReference>
<evidence type="ECO:0000313" key="4">
    <source>
        <dbReference type="EMBL" id="GIG99480.1"/>
    </source>
</evidence>
<dbReference type="Proteomes" id="UP000621500">
    <property type="component" value="Unassembled WGS sequence"/>
</dbReference>
<evidence type="ECO:0000313" key="5">
    <source>
        <dbReference type="Proteomes" id="UP000621500"/>
    </source>
</evidence>
<dbReference type="InterPro" id="IPR019734">
    <property type="entry name" value="TPR_rpt"/>
</dbReference>
<name>A0ABQ4EXV0_9ACTN</name>
<feature type="domain" description="HTH cro/C1-type" evidence="3">
    <location>
        <begin position="22"/>
        <end position="77"/>
    </location>
</feature>
<reference evidence="4 5" key="1">
    <citation type="submission" date="2021-01" db="EMBL/GenBank/DDBJ databases">
        <title>Whole genome shotgun sequence of Plantactinospora mayteni NBRC 109088.</title>
        <authorList>
            <person name="Komaki H."/>
            <person name="Tamura T."/>
        </authorList>
    </citation>
    <scope>NUCLEOTIDE SEQUENCE [LARGE SCALE GENOMIC DNA]</scope>
    <source>
        <strain evidence="4 5">NBRC 109088</strain>
    </source>
</reference>
<dbReference type="Pfam" id="PF13424">
    <property type="entry name" value="TPR_12"/>
    <property type="match status" value="1"/>
</dbReference>
<comment type="caution">
    <text evidence="4">The sequence shown here is derived from an EMBL/GenBank/DDBJ whole genome shotgun (WGS) entry which is preliminary data.</text>
</comment>
<evidence type="ECO:0000256" key="1">
    <source>
        <dbReference type="PROSITE-ProRule" id="PRU00339"/>
    </source>
</evidence>